<dbReference type="Pfam" id="PF00881">
    <property type="entry name" value="Nitroreductase"/>
    <property type="match status" value="2"/>
</dbReference>
<name>F2BGP6_9NEIS</name>
<evidence type="ECO:0000256" key="3">
    <source>
        <dbReference type="ARBA" id="ARBA00022643"/>
    </source>
</evidence>
<dbReference type="Gene3D" id="3.40.109.10">
    <property type="entry name" value="NADH Oxidase"/>
    <property type="match status" value="1"/>
</dbReference>
<gene>
    <name evidence="7" type="primary">nfnB</name>
    <name evidence="7" type="ORF">HMPREF9123_2903</name>
</gene>
<dbReference type="PANTHER" id="PTHR43425:SF2">
    <property type="entry name" value="OXYGEN-INSENSITIVE NADPH NITROREDUCTASE"/>
    <property type="match status" value="1"/>
</dbReference>
<comment type="similarity">
    <text evidence="1 5">Belongs to the flavin oxidoreductase frp family.</text>
</comment>
<dbReference type="AlphaFoldDB" id="F2BGP6"/>
<keyword evidence="2 5" id="KW-0285">Flavoprotein</keyword>
<feature type="domain" description="Nitroreductase" evidence="6">
    <location>
        <begin position="40"/>
        <end position="96"/>
    </location>
</feature>
<dbReference type="SUPFAM" id="SSF55469">
    <property type="entry name" value="FMN-dependent nitroreductase-like"/>
    <property type="match status" value="1"/>
</dbReference>
<accession>F2BGP6</accession>
<dbReference type="InterPro" id="IPR016446">
    <property type="entry name" value="Flavin_OxRdtase_Frp"/>
</dbReference>
<dbReference type="PIRSF" id="PIRSF005426">
    <property type="entry name" value="Frp"/>
    <property type="match status" value="1"/>
</dbReference>
<comment type="caution">
    <text evidence="7">The sequence shown here is derived from an EMBL/GenBank/DDBJ whole genome shotgun (WGS) entry which is preliminary data.</text>
</comment>
<sequence>MHRAFSDGLICYNRFPLIFICRQEANMSLNSLPVLETALSHRSIRRFTEEPVSAEMLAAVLEAGRAASTSSYQQNNSVIRVSDREIRKGLREICASEGGMGHAYVEHCAEFLVFCIDAARHHTVDAQVQTDWTEVLLTGAIDAGIMAQNVVLAAESLGLGAVYIGSIRNDIARAGELLGLPEHTVPLFGLCLGHPDQQPLQRPRLPLDTLVSENRYRPASAEVLAAYNEEVKTYYRERSGRDLDWAGQIANTLARPVRPFVLEYLQNQGFAKR</sequence>
<protein>
    <submittedName>
        <fullName evidence="7">Oxygen-insensitive NADPH nitroreductase</fullName>
        <ecNumber evidence="7">1.-.-.-</ecNumber>
    </submittedName>
</protein>
<dbReference type="STRING" id="267212.GCA_001063965_00552"/>
<evidence type="ECO:0000256" key="1">
    <source>
        <dbReference type="ARBA" id="ARBA00008366"/>
    </source>
</evidence>
<dbReference type="Proteomes" id="UP000004105">
    <property type="component" value="Unassembled WGS sequence"/>
</dbReference>
<dbReference type="InterPro" id="IPR000415">
    <property type="entry name" value="Nitroreductase-like"/>
</dbReference>
<dbReference type="HOGENOM" id="CLU_070764_0_2_4"/>
<feature type="domain" description="Nitroreductase" evidence="6">
    <location>
        <begin position="140"/>
        <end position="194"/>
    </location>
</feature>
<dbReference type="InterPro" id="IPR029479">
    <property type="entry name" value="Nitroreductase"/>
</dbReference>
<evidence type="ECO:0000256" key="2">
    <source>
        <dbReference type="ARBA" id="ARBA00022630"/>
    </source>
</evidence>
<proteinExistence type="inferred from homology"/>
<dbReference type="PANTHER" id="PTHR43425">
    <property type="entry name" value="OXYGEN-INSENSITIVE NADPH NITROREDUCTASE"/>
    <property type="match status" value="1"/>
</dbReference>
<keyword evidence="8" id="KW-1185">Reference proteome</keyword>
<dbReference type="EC" id="1.-.-.-" evidence="7"/>
<keyword evidence="5" id="KW-0521">NADP</keyword>
<keyword evidence="3 5" id="KW-0288">FMN</keyword>
<dbReference type="EMBL" id="AFAY01000056">
    <property type="protein sequence ID" value="EGF06025.1"/>
    <property type="molecule type" value="Genomic_DNA"/>
</dbReference>
<evidence type="ECO:0000256" key="5">
    <source>
        <dbReference type="PIRNR" id="PIRNR005426"/>
    </source>
</evidence>
<evidence type="ECO:0000259" key="6">
    <source>
        <dbReference type="Pfam" id="PF00881"/>
    </source>
</evidence>
<evidence type="ECO:0000256" key="4">
    <source>
        <dbReference type="ARBA" id="ARBA00023002"/>
    </source>
</evidence>
<evidence type="ECO:0000313" key="7">
    <source>
        <dbReference type="EMBL" id="EGF06025.1"/>
    </source>
</evidence>
<dbReference type="GO" id="GO:0016491">
    <property type="term" value="F:oxidoreductase activity"/>
    <property type="evidence" value="ECO:0007669"/>
    <property type="project" value="UniProtKB-UniRule"/>
</dbReference>
<reference evidence="7 8" key="1">
    <citation type="submission" date="2011-02" db="EMBL/GenBank/DDBJ databases">
        <authorList>
            <person name="Muzny D."/>
            <person name="Qin X."/>
            <person name="Deng J."/>
            <person name="Jiang H."/>
            <person name="Liu Y."/>
            <person name="Qu J."/>
            <person name="Song X.-Z."/>
            <person name="Zhang L."/>
            <person name="Thornton R."/>
            <person name="Coyle M."/>
            <person name="Francisco L."/>
            <person name="Jackson L."/>
            <person name="Javaid M."/>
            <person name="Korchina V."/>
            <person name="Kovar C."/>
            <person name="Mata R."/>
            <person name="Mathew T."/>
            <person name="Ngo R."/>
            <person name="Nguyen L."/>
            <person name="Nguyen N."/>
            <person name="Okwuonu G."/>
            <person name="Ongeri F."/>
            <person name="Pham C."/>
            <person name="Simmons D."/>
            <person name="Wilczek-Boney K."/>
            <person name="Hale W."/>
            <person name="Jakkamsetti A."/>
            <person name="Pham P."/>
            <person name="Ruth R."/>
            <person name="San Lucas F."/>
            <person name="Warren J."/>
            <person name="Zhang J."/>
            <person name="Zhao Z."/>
            <person name="Zhou C."/>
            <person name="Zhu D."/>
            <person name="Lee S."/>
            <person name="Bess C."/>
            <person name="Blankenburg K."/>
            <person name="Forbes L."/>
            <person name="Fu Q."/>
            <person name="Gubbala S."/>
            <person name="Hirani K."/>
            <person name="Jayaseelan J.C."/>
            <person name="Lara F."/>
            <person name="Munidasa M."/>
            <person name="Palculict T."/>
            <person name="Patil S."/>
            <person name="Pu L.-L."/>
            <person name="Saada N."/>
            <person name="Tang L."/>
            <person name="Weissenberger G."/>
            <person name="Zhu Y."/>
            <person name="Hemphill L."/>
            <person name="Shang Y."/>
            <person name="Youmans B."/>
            <person name="Ayvaz T."/>
            <person name="Ross M."/>
            <person name="Santibanez J."/>
            <person name="Aqrawi P."/>
            <person name="Gross S."/>
            <person name="Joshi V."/>
            <person name="Fowler G."/>
            <person name="Nazareth L."/>
            <person name="Reid J."/>
            <person name="Worley K."/>
            <person name="Petrosino J."/>
            <person name="Highlander S."/>
            <person name="Gibbs R."/>
        </authorList>
    </citation>
    <scope>NUCLEOTIDE SEQUENCE [LARGE SCALE GENOMIC DNA]</scope>
    <source>
        <strain evidence="7 8">ATCC BAA-1200</strain>
    </source>
</reference>
<organism evidence="7 8">
    <name type="scientific">Neisseria bacilliformis ATCC BAA-1200</name>
    <dbReference type="NCBI Taxonomy" id="888742"/>
    <lineage>
        <taxon>Bacteria</taxon>
        <taxon>Pseudomonadati</taxon>
        <taxon>Pseudomonadota</taxon>
        <taxon>Betaproteobacteria</taxon>
        <taxon>Neisseriales</taxon>
        <taxon>Neisseriaceae</taxon>
        <taxon>Neisseria</taxon>
    </lineage>
</organism>
<evidence type="ECO:0000313" key="8">
    <source>
        <dbReference type="Proteomes" id="UP000004105"/>
    </source>
</evidence>
<dbReference type="NCBIfam" id="NF008033">
    <property type="entry name" value="PRK10765.1"/>
    <property type="match status" value="1"/>
</dbReference>
<keyword evidence="4 5" id="KW-0560">Oxidoreductase</keyword>
<dbReference type="CDD" id="cd02146">
    <property type="entry name" value="NfsA-like"/>
    <property type="match status" value="1"/>
</dbReference>